<evidence type="ECO:0000256" key="7">
    <source>
        <dbReference type="ARBA" id="ARBA00023251"/>
    </source>
</evidence>
<dbReference type="EMBL" id="JOTM01000015">
    <property type="protein sequence ID" value="KEK23469.1"/>
    <property type="molecule type" value="Genomic_DNA"/>
</dbReference>
<evidence type="ECO:0000256" key="4">
    <source>
        <dbReference type="ARBA" id="ARBA00013235"/>
    </source>
</evidence>
<evidence type="ECO:0000313" key="12">
    <source>
        <dbReference type="EMBL" id="KEK23469.1"/>
    </source>
</evidence>
<dbReference type="SMART" id="SM01059">
    <property type="entry name" value="CAT"/>
    <property type="match status" value="1"/>
</dbReference>
<dbReference type="NCBIfam" id="NF000491">
    <property type="entry name" value="chloram_CatA"/>
    <property type="match status" value="1"/>
</dbReference>
<dbReference type="PROSITE" id="PS00100">
    <property type="entry name" value="CAT"/>
    <property type="match status" value="1"/>
</dbReference>
<dbReference type="GO" id="GO:0008811">
    <property type="term" value="F:chloramphenicol O-acetyltransferase activity"/>
    <property type="evidence" value="ECO:0007669"/>
    <property type="project" value="UniProtKB-EC"/>
</dbReference>
<comment type="subunit">
    <text evidence="3">Homotrimer.</text>
</comment>
<comment type="function">
    <text evidence="1 10">This enzyme is an effector of chloramphenicol resistance in bacteria.</text>
</comment>
<keyword evidence="13" id="KW-1185">Reference proteome</keyword>
<reference evidence="12 13" key="1">
    <citation type="submission" date="2014-06" db="EMBL/GenBank/DDBJ databases">
        <title>Draft genome sequence of Bacillus gaemokensis JCM 15801 (MCCC 1A00707).</title>
        <authorList>
            <person name="Lai Q."/>
            <person name="Liu Y."/>
            <person name="Shao Z."/>
        </authorList>
    </citation>
    <scope>NUCLEOTIDE SEQUENCE [LARGE SCALE GENOMIC DNA]</scope>
    <source>
        <strain evidence="12 13">JCM 15801</strain>
    </source>
</reference>
<dbReference type="PANTHER" id="PTHR38474">
    <property type="entry name" value="SLR0299 PROTEIN"/>
    <property type="match status" value="1"/>
</dbReference>
<dbReference type="RefSeq" id="WP_033675464.1">
    <property type="nucleotide sequence ID" value="NZ_JOTM01000015.1"/>
</dbReference>
<comment type="catalytic activity">
    <reaction evidence="10">
        <text>chloramphenicol + acetyl-CoA = chloramphenicol 3-acetate + CoA</text>
        <dbReference type="Rhea" id="RHEA:18421"/>
        <dbReference type="ChEBI" id="CHEBI:16730"/>
        <dbReference type="ChEBI" id="CHEBI:17698"/>
        <dbReference type="ChEBI" id="CHEBI:57287"/>
        <dbReference type="ChEBI" id="CHEBI:57288"/>
        <dbReference type="EC" id="2.3.1.28"/>
    </reaction>
</comment>
<dbReference type="Pfam" id="PF00302">
    <property type="entry name" value="CAT"/>
    <property type="match status" value="1"/>
</dbReference>
<dbReference type="InterPro" id="IPR001707">
    <property type="entry name" value="Cmp_AcTrfase"/>
</dbReference>
<sequence length="216" mass="25527">MKFHLIDRENWDRNPYFEHYLNLKCTFSMTANIDITRLLEQLRHKGIKLYPTFIYMISKAVNSHKEFRTCFNDEGVLGYWDKMIPSYTIFHNDNKSFSSIWTAFSNEFSTFYKNYQDDIKEYGDVHGLFTKENVPKNSFPISSIPWVGFTGFNLNIINDNDFLLPIITGGKYFNQNDKILLPISLQVHHAVCDGYHASKFIEEVQELANNFHEWFC</sequence>
<evidence type="ECO:0000256" key="2">
    <source>
        <dbReference type="ARBA" id="ARBA00010571"/>
    </source>
</evidence>
<gene>
    <name evidence="12" type="ORF">BAGA_08185</name>
</gene>
<dbReference type="SUPFAM" id="SSF52777">
    <property type="entry name" value="CoA-dependent acyltransferases"/>
    <property type="match status" value="1"/>
</dbReference>
<protein>
    <recommendedName>
        <fullName evidence="5 10">Chloramphenicol acetyltransferase</fullName>
        <ecNumber evidence="4 10">2.3.1.28</ecNumber>
    </recommendedName>
</protein>
<evidence type="ECO:0000256" key="6">
    <source>
        <dbReference type="ARBA" id="ARBA00022679"/>
    </source>
</evidence>
<dbReference type="EC" id="2.3.1.28" evidence="4 10"/>
<dbReference type="STRING" id="574375.AZF08_15525"/>
<dbReference type="Gene3D" id="3.30.559.10">
    <property type="entry name" value="Chloramphenicol acetyltransferase-like domain"/>
    <property type="match status" value="1"/>
</dbReference>
<evidence type="ECO:0000256" key="9">
    <source>
        <dbReference type="PIRSR" id="PIRSR000440-1"/>
    </source>
</evidence>
<keyword evidence="7 10" id="KW-0046">Antibiotic resistance</keyword>
<organism evidence="12 13">
    <name type="scientific">Bacillus gaemokensis</name>
    <dbReference type="NCBI Taxonomy" id="574375"/>
    <lineage>
        <taxon>Bacteria</taxon>
        <taxon>Bacillati</taxon>
        <taxon>Bacillota</taxon>
        <taxon>Bacilli</taxon>
        <taxon>Bacillales</taxon>
        <taxon>Bacillaceae</taxon>
        <taxon>Bacillus</taxon>
        <taxon>Bacillus cereus group</taxon>
    </lineage>
</organism>
<dbReference type="AlphaFoldDB" id="A0A073K870"/>
<evidence type="ECO:0000256" key="1">
    <source>
        <dbReference type="ARBA" id="ARBA00002150"/>
    </source>
</evidence>
<evidence type="ECO:0000256" key="5">
    <source>
        <dbReference type="ARBA" id="ARBA00020291"/>
    </source>
</evidence>
<evidence type="ECO:0000256" key="10">
    <source>
        <dbReference type="RuleBase" id="RU000503"/>
    </source>
</evidence>
<evidence type="ECO:0000256" key="3">
    <source>
        <dbReference type="ARBA" id="ARBA00011233"/>
    </source>
</evidence>
<dbReference type="InterPro" id="IPR018372">
    <property type="entry name" value="Chloramphenicol_AcTrfase_AS"/>
</dbReference>
<comment type="similarity">
    <text evidence="2 11">Belongs to the chloramphenicol acetyltransferase family.</text>
</comment>
<dbReference type="GO" id="GO:0046677">
    <property type="term" value="P:response to antibiotic"/>
    <property type="evidence" value="ECO:0007669"/>
    <property type="project" value="UniProtKB-KW"/>
</dbReference>
<dbReference type="PANTHER" id="PTHR38474:SF2">
    <property type="entry name" value="CHLORAMPHENICOL ACETYLTRANSFERASE"/>
    <property type="match status" value="1"/>
</dbReference>
<evidence type="ECO:0000256" key="11">
    <source>
        <dbReference type="RuleBase" id="RU004156"/>
    </source>
</evidence>
<dbReference type="OrthoDB" id="9801766at2"/>
<evidence type="ECO:0000256" key="8">
    <source>
        <dbReference type="ARBA" id="ARBA00023315"/>
    </source>
</evidence>
<accession>A0A073K870</accession>
<name>A0A073K870_9BACI</name>
<dbReference type="InterPro" id="IPR023213">
    <property type="entry name" value="CAT-like_dom_sf"/>
</dbReference>
<evidence type="ECO:0000313" key="13">
    <source>
        <dbReference type="Proteomes" id="UP000027778"/>
    </source>
</evidence>
<proteinExistence type="inferred from homology"/>
<dbReference type="PIRSF" id="PIRSF000440">
    <property type="entry name" value="CAT"/>
    <property type="match status" value="1"/>
</dbReference>
<keyword evidence="6 10" id="KW-0808">Transferase</keyword>
<dbReference type="Proteomes" id="UP000027778">
    <property type="component" value="Unassembled WGS sequence"/>
</dbReference>
<dbReference type="eggNOG" id="COG4845">
    <property type="taxonomic scope" value="Bacteria"/>
</dbReference>
<feature type="active site" description="Proton acceptor" evidence="9">
    <location>
        <position position="189"/>
    </location>
</feature>
<comment type="caution">
    <text evidence="12">The sequence shown here is derived from an EMBL/GenBank/DDBJ whole genome shotgun (WGS) entry which is preliminary data.</text>
</comment>
<keyword evidence="8 10" id="KW-0012">Acyltransferase</keyword>